<evidence type="ECO:0000256" key="4">
    <source>
        <dbReference type="ARBA" id="ARBA00023002"/>
    </source>
</evidence>
<evidence type="ECO:0000256" key="5">
    <source>
        <dbReference type="ARBA" id="ARBA00037508"/>
    </source>
</evidence>
<dbReference type="GO" id="GO:0006730">
    <property type="term" value="P:one-carbon metabolic process"/>
    <property type="evidence" value="ECO:0007669"/>
    <property type="project" value="UniProtKB-KW"/>
</dbReference>
<organism evidence="12 13">
    <name type="scientific">Ferrimonas sediminum</name>
    <dbReference type="NCBI Taxonomy" id="718193"/>
    <lineage>
        <taxon>Bacteria</taxon>
        <taxon>Pseudomonadati</taxon>
        <taxon>Pseudomonadota</taxon>
        <taxon>Gammaproteobacteria</taxon>
        <taxon>Alteromonadales</taxon>
        <taxon>Ferrimonadaceae</taxon>
        <taxon>Ferrimonas</taxon>
    </lineage>
</organism>
<name>A0A1G8YPR6_9GAMM</name>
<dbReference type="Proteomes" id="UP000199527">
    <property type="component" value="Unassembled WGS sequence"/>
</dbReference>
<keyword evidence="2" id="KW-0554">One-carbon metabolism</keyword>
<evidence type="ECO:0000256" key="1">
    <source>
        <dbReference type="ARBA" id="ARBA00012856"/>
    </source>
</evidence>
<evidence type="ECO:0000256" key="10">
    <source>
        <dbReference type="ARBA" id="ARBA00048873"/>
    </source>
</evidence>
<proteinExistence type="inferred from homology"/>
<dbReference type="EMBL" id="FNEM01000018">
    <property type="protein sequence ID" value="SDK04778.1"/>
    <property type="molecule type" value="Genomic_DNA"/>
</dbReference>
<keyword evidence="13" id="KW-1185">Reference proteome</keyword>
<dbReference type="PANTHER" id="PTHR43639">
    <property type="entry name" value="OXIDOREDUCTASE, SHORT-CHAIN DEHYDROGENASE/REDUCTASE FAMILY (AFU_ORTHOLOGUE AFUA_5G02870)"/>
    <property type="match status" value="1"/>
</dbReference>
<dbReference type="GO" id="GO:0004146">
    <property type="term" value="F:dihydrofolate reductase activity"/>
    <property type="evidence" value="ECO:0007669"/>
    <property type="project" value="UniProtKB-EC"/>
</dbReference>
<dbReference type="InterPro" id="IPR036291">
    <property type="entry name" value="NAD(P)-bd_dom_sf"/>
</dbReference>
<gene>
    <name evidence="12" type="ORF">SAMN04488540_1186</name>
</gene>
<comment type="catalytic activity">
    <reaction evidence="11">
        <text>7,8-dihydromonapterin + NADPH + H(+) = 5,6,7,8-tetrahydromonapterin + NADP(+)</text>
        <dbReference type="Rhea" id="RHEA:34847"/>
        <dbReference type="ChEBI" id="CHEBI:15378"/>
        <dbReference type="ChEBI" id="CHEBI:57783"/>
        <dbReference type="ChEBI" id="CHEBI:58349"/>
        <dbReference type="ChEBI" id="CHEBI:71175"/>
        <dbReference type="ChEBI" id="CHEBI:71177"/>
        <dbReference type="EC" id="1.5.1.50"/>
    </reaction>
</comment>
<keyword evidence="4" id="KW-0560">Oxidoreductase</keyword>
<evidence type="ECO:0000256" key="8">
    <source>
        <dbReference type="ARBA" id="ARBA00039631"/>
    </source>
</evidence>
<evidence type="ECO:0000256" key="7">
    <source>
        <dbReference type="ARBA" id="ARBA00039145"/>
    </source>
</evidence>
<evidence type="ECO:0000256" key="11">
    <source>
        <dbReference type="ARBA" id="ARBA00049376"/>
    </source>
</evidence>
<comment type="function">
    <text evidence="5">Catalyzes the reduction of dihydromonapterin to tetrahydromonapterin. Also has lower activity with dihydrofolate.</text>
</comment>
<dbReference type="Pfam" id="PF13561">
    <property type="entry name" value="adh_short_C2"/>
    <property type="match status" value="1"/>
</dbReference>
<evidence type="ECO:0000313" key="13">
    <source>
        <dbReference type="Proteomes" id="UP000199527"/>
    </source>
</evidence>
<dbReference type="SUPFAM" id="SSF51735">
    <property type="entry name" value="NAD(P)-binding Rossmann-fold domains"/>
    <property type="match status" value="1"/>
</dbReference>
<dbReference type="InterPro" id="IPR020904">
    <property type="entry name" value="Sc_DH/Rdtase_CS"/>
</dbReference>
<dbReference type="Gene3D" id="3.40.50.720">
    <property type="entry name" value="NAD(P)-binding Rossmann-like Domain"/>
    <property type="match status" value="1"/>
</dbReference>
<evidence type="ECO:0000256" key="3">
    <source>
        <dbReference type="ARBA" id="ARBA00022857"/>
    </source>
</evidence>
<keyword evidence="3" id="KW-0521">NADP</keyword>
<evidence type="ECO:0000256" key="2">
    <source>
        <dbReference type="ARBA" id="ARBA00022563"/>
    </source>
</evidence>
<dbReference type="PRINTS" id="PR00081">
    <property type="entry name" value="GDHRDH"/>
</dbReference>
<evidence type="ECO:0000256" key="9">
    <source>
        <dbReference type="ARBA" id="ARBA00042299"/>
    </source>
</evidence>
<dbReference type="RefSeq" id="WP_090367423.1">
    <property type="nucleotide sequence ID" value="NZ_FNEM01000018.1"/>
</dbReference>
<dbReference type="EC" id="1.5.1.50" evidence="7"/>
<evidence type="ECO:0000313" key="12">
    <source>
        <dbReference type="EMBL" id="SDK04778.1"/>
    </source>
</evidence>
<reference evidence="13" key="1">
    <citation type="submission" date="2016-10" db="EMBL/GenBank/DDBJ databases">
        <authorList>
            <person name="Varghese N."/>
            <person name="Submissions S."/>
        </authorList>
    </citation>
    <scope>NUCLEOTIDE SEQUENCE [LARGE SCALE GENOMIC DNA]</scope>
    <source>
        <strain evidence="13">DSM 23317</strain>
    </source>
</reference>
<protein>
    <recommendedName>
        <fullName evidence="8">Dihydromonapterin reductase</fullName>
        <ecNumber evidence="1">1.5.1.3</ecNumber>
        <ecNumber evidence="7">1.5.1.50</ecNumber>
    </recommendedName>
    <alternativeName>
        <fullName evidence="9">Dihydrofolate reductase</fullName>
    </alternativeName>
</protein>
<evidence type="ECO:0000256" key="6">
    <source>
        <dbReference type="ARBA" id="ARBA00038212"/>
    </source>
</evidence>
<dbReference type="EC" id="1.5.1.3" evidence="1"/>
<dbReference type="PRINTS" id="PR00080">
    <property type="entry name" value="SDRFAMILY"/>
</dbReference>
<dbReference type="AlphaFoldDB" id="A0A1G8YPR6"/>
<dbReference type="InterPro" id="IPR002347">
    <property type="entry name" value="SDR_fam"/>
</dbReference>
<accession>A0A1G8YPR6</accession>
<dbReference type="PANTHER" id="PTHR43639:SF6">
    <property type="entry name" value="DIHYDROMONAPTERIN REDUCTASE"/>
    <property type="match status" value="1"/>
</dbReference>
<dbReference type="OrthoDB" id="9793499at2"/>
<comment type="similarity">
    <text evidence="6">Belongs to the short-chain dehydrogenases/reductases (SDR) family. FolM subfamily.</text>
</comment>
<dbReference type="PROSITE" id="PS00061">
    <property type="entry name" value="ADH_SHORT"/>
    <property type="match status" value="1"/>
</dbReference>
<sequence length="234" mass="26218">MQPVAVVTGVGRRLGRYLTDQLLDQGYRVFGQYHTSRVSASGESSLHLTQVDFRDSQALERWCQQILALTDRVDLLINNASLYQPDADTAADGMVQLTQCHQIHLQAPYLLMMHLNGRLQHAQGQIVNLTDIYIHHPNEDYSLYCATKAGLDSLTQSWARSLAPAVRVNSIEPGPILFLDEHSAEYRQQILARTLLQVEGGLEPIWQALWMLINNPYMTGARIPVDGGRSVAKL</sequence>
<comment type="catalytic activity">
    <reaction evidence="10">
        <text>(6S)-5,6,7,8-tetrahydrofolate + NADP(+) = 7,8-dihydrofolate + NADPH + H(+)</text>
        <dbReference type="Rhea" id="RHEA:15009"/>
        <dbReference type="ChEBI" id="CHEBI:15378"/>
        <dbReference type="ChEBI" id="CHEBI:57451"/>
        <dbReference type="ChEBI" id="CHEBI:57453"/>
        <dbReference type="ChEBI" id="CHEBI:57783"/>
        <dbReference type="ChEBI" id="CHEBI:58349"/>
        <dbReference type="EC" id="1.5.1.3"/>
    </reaction>
</comment>